<dbReference type="GO" id="GO:0006635">
    <property type="term" value="P:fatty acid beta-oxidation"/>
    <property type="evidence" value="ECO:0007669"/>
    <property type="project" value="TreeGrafter"/>
</dbReference>
<dbReference type="EMBL" id="WPHG01000001">
    <property type="protein sequence ID" value="MVA96233.1"/>
    <property type="molecule type" value="Genomic_DNA"/>
</dbReference>
<dbReference type="InterPro" id="IPR001753">
    <property type="entry name" value="Enoyl-CoA_hydra/iso"/>
</dbReference>
<accession>A0A844QDQ7</accession>
<dbReference type="Proteomes" id="UP000463224">
    <property type="component" value="Unassembled WGS sequence"/>
</dbReference>
<dbReference type="CDD" id="cd06558">
    <property type="entry name" value="crotonase-like"/>
    <property type="match status" value="1"/>
</dbReference>
<gene>
    <name evidence="1" type="ORF">GN330_03080</name>
</gene>
<organism evidence="1 2">
    <name type="scientific">Nitratireductor arenosus</name>
    <dbReference type="NCBI Taxonomy" id="2682096"/>
    <lineage>
        <taxon>Bacteria</taxon>
        <taxon>Pseudomonadati</taxon>
        <taxon>Pseudomonadota</taxon>
        <taxon>Alphaproteobacteria</taxon>
        <taxon>Hyphomicrobiales</taxon>
        <taxon>Phyllobacteriaceae</taxon>
        <taxon>Nitratireductor</taxon>
    </lineage>
</organism>
<dbReference type="GO" id="GO:0003824">
    <property type="term" value="F:catalytic activity"/>
    <property type="evidence" value="ECO:0007669"/>
    <property type="project" value="UniProtKB-ARBA"/>
</dbReference>
<reference evidence="1 2" key="1">
    <citation type="submission" date="2019-12" db="EMBL/GenBank/DDBJ databases">
        <title>Nitratireductor arenosus sp. nov., Isolated from sea sand, Jeju island, South Korea.</title>
        <authorList>
            <person name="Kim W."/>
        </authorList>
    </citation>
    <scope>NUCLEOTIDE SEQUENCE [LARGE SCALE GENOMIC DNA]</scope>
    <source>
        <strain evidence="1 2">CAU 1489</strain>
    </source>
</reference>
<dbReference type="Pfam" id="PF00378">
    <property type="entry name" value="ECH_1"/>
    <property type="match status" value="1"/>
</dbReference>
<sequence length="271" mass="29137">MTDASPPVPIVPNVAWQTRIERAPPVEERKPFVVIRRQAAVATVTLSRPEKRNALGEEMLAEFNDALASFGDDTETRVIVLSAEPPVFSAGAETNVKAGSSDADRRQAFAGRKSQFRRLFERATTALESLEQVTVAKIGGHAVGAGWGLTLACDFRVASDAAQFWIPEVELGVLLGVGTTTRLVRLVGPAKAKEIILLARRHSAASLVEQGLLTEVASPEDLDARTDALVEALVDKPFLPLAQMKSRIDHIARVGTPESASVIETILSRGD</sequence>
<name>A0A844QDQ7_9HYPH</name>
<evidence type="ECO:0000313" key="1">
    <source>
        <dbReference type="EMBL" id="MVA96233.1"/>
    </source>
</evidence>
<proteinExistence type="predicted"/>
<dbReference type="PANTHER" id="PTHR11941">
    <property type="entry name" value="ENOYL-COA HYDRATASE-RELATED"/>
    <property type="match status" value="1"/>
</dbReference>
<dbReference type="PANTHER" id="PTHR11941:SF54">
    <property type="entry name" value="ENOYL-COA HYDRATASE, MITOCHONDRIAL"/>
    <property type="match status" value="1"/>
</dbReference>
<protein>
    <recommendedName>
        <fullName evidence="3">Enoyl-CoA hydratase</fullName>
    </recommendedName>
</protein>
<keyword evidence="2" id="KW-1185">Reference proteome</keyword>
<dbReference type="SUPFAM" id="SSF52096">
    <property type="entry name" value="ClpP/crotonase"/>
    <property type="match status" value="1"/>
</dbReference>
<dbReference type="AlphaFoldDB" id="A0A844QDQ7"/>
<comment type="caution">
    <text evidence="1">The sequence shown here is derived from an EMBL/GenBank/DDBJ whole genome shotgun (WGS) entry which is preliminary data.</text>
</comment>
<dbReference type="Gene3D" id="3.90.226.10">
    <property type="entry name" value="2-enoyl-CoA Hydratase, Chain A, domain 1"/>
    <property type="match status" value="1"/>
</dbReference>
<evidence type="ECO:0000313" key="2">
    <source>
        <dbReference type="Proteomes" id="UP000463224"/>
    </source>
</evidence>
<evidence type="ECO:0008006" key="3">
    <source>
        <dbReference type="Google" id="ProtNLM"/>
    </source>
</evidence>
<dbReference type="InterPro" id="IPR029045">
    <property type="entry name" value="ClpP/crotonase-like_dom_sf"/>
</dbReference>